<dbReference type="InterPro" id="IPR011419">
    <property type="entry name" value="ATP12_ATP_synth-F1-assembly"/>
</dbReference>
<dbReference type="RefSeq" id="WP_050663706.1">
    <property type="nucleotide sequence ID" value="NZ_CP118494.1"/>
</dbReference>
<protein>
    <submittedName>
        <fullName evidence="4">ATP12 chaperone protein</fullName>
    </submittedName>
</protein>
<dbReference type="InterPro" id="IPR042272">
    <property type="entry name" value="ATP12_ATP_synth-F1-assembly_N"/>
</dbReference>
<dbReference type="AlphaFoldDB" id="A0A0L6CSH9"/>
<sequence>MSEWAAKRFWSEAGVSETDQGFGVHLDGRRVRTPAKAELIVPTRAMASAIATEWDAQEAGIVPDTMPVTRAANAAIDKVAHQHSEVARMIADYGDSDLLCYRADSPAELAARQAEAWDPLLDWAESVLSARLHPRTGVMHQPQKVEPLARLHAQVEMLDNWALTAFHDLVSLSGSLIVGFATIHDLHPAKTLWHLSRIDETWQQEQWGNDEEAEAVALRKETDFLNAKYFYDLSRG</sequence>
<dbReference type="GO" id="GO:0043461">
    <property type="term" value="P:proton-transporting ATP synthase complex assembly"/>
    <property type="evidence" value="ECO:0007669"/>
    <property type="project" value="InterPro"/>
</dbReference>
<name>A0A0L6CSH9_9RHOB</name>
<evidence type="ECO:0000256" key="1">
    <source>
        <dbReference type="ARBA" id="ARBA00008231"/>
    </source>
</evidence>
<reference evidence="5" key="1">
    <citation type="submission" date="2015-07" db="EMBL/GenBank/DDBJ databases">
        <title>Draft Genome Sequence of Roseovarius tolerans EL-164, a producer of N-Acylated Alanine Methyl Esters (NAMEs).</title>
        <authorList>
            <person name="Voget S."/>
            <person name="Bruns H."/>
            <person name="Wagner-Doebler I."/>
            <person name="Schulz S."/>
            <person name="Daniel R."/>
        </authorList>
    </citation>
    <scope>NUCLEOTIDE SEQUENCE [LARGE SCALE GENOMIC DNA]</scope>
    <source>
        <strain evidence="5">EL-164</strain>
    </source>
</reference>
<keyword evidence="2" id="KW-0809">Transit peptide</keyword>
<dbReference type="SUPFAM" id="SSF160909">
    <property type="entry name" value="ATP12-like"/>
    <property type="match status" value="1"/>
</dbReference>
<accession>A0A0L6CSH9</accession>
<comment type="similarity">
    <text evidence="1">Belongs to the ATP12 family.</text>
</comment>
<evidence type="ECO:0000313" key="5">
    <source>
        <dbReference type="Proteomes" id="UP000037046"/>
    </source>
</evidence>
<gene>
    <name evidence="4" type="ORF">ROTO_28560</name>
</gene>
<dbReference type="STRING" id="74031.SAMN04488077_11215"/>
<organism evidence="4 5">
    <name type="scientific">Roseovarius tolerans</name>
    <dbReference type="NCBI Taxonomy" id="74031"/>
    <lineage>
        <taxon>Bacteria</taxon>
        <taxon>Pseudomonadati</taxon>
        <taxon>Pseudomonadota</taxon>
        <taxon>Alphaproteobacteria</taxon>
        <taxon>Rhodobacterales</taxon>
        <taxon>Roseobacteraceae</taxon>
        <taxon>Roseovarius</taxon>
    </lineage>
</organism>
<evidence type="ECO:0000256" key="3">
    <source>
        <dbReference type="ARBA" id="ARBA00023186"/>
    </source>
</evidence>
<dbReference type="InterPro" id="IPR023335">
    <property type="entry name" value="ATP12_ortho_dom_sf"/>
</dbReference>
<evidence type="ECO:0000256" key="2">
    <source>
        <dbReference type="ARBA" id="ARBA00022946"/>
    </source>
</evidence>
<dbReference type="PANTHER" id="PTHR21013">
    <property type="entry name" value="ATP SYNTHASE MITOCHONDRIAL F1 COMPLEX ASSEMBLY FACTOR 2/ATP12 PROTEIN, MITOCHONDRIAL PRECURSOR"/>
    <property type="match status" value="1"/>
</dbReference>
<dbReference type="PATRIC" id="fig|74031.6.peg.2907"/>
<dbReference type="EMBL" id="LGVV01000046">
    <property type="protein sequence ID" value="KNX40615.1"/>
    <property type="molecule type" value="Genomic_DNA"/>
</dbReference>
<dbReference type="OrthoDB" id="9797825at2"/>
<dbReference type="Gene3D" id="1.10.3580.10">
    <property type="entry name" value="ATP12 ATPase"/>
    <property type="match status" value="1"/>
</dbReference>
<evidence type="ECO:0000313" key="4">
    <source>
        <dbReference type="EMBL" id="KNX40615.1"/>
    </source>
</evidence>
<dbReference type="Proteomes" id="UP000037046">
    <property type="component" value="Unassembled WGS sequence"/>
</dbReference>
<dbReference type="Gene3D" id="3.30.2180.10">
    <property type="entry name" value="ATP12-like"/>
    <property type="match status" value="1"/>
</dbReference>
<dbReference type="PANTHER" id="PTHR21013:SF10">
    <property type="entry name" value="ATP SYNTHASE MITOCHONDRIAL F1 COMPLEX ASSEMBLY FACTOR 2"/>
    <property type="match status" value="1"/>
</dbReference>
<comment type="caution">
    <text evidence="4">The sequence shown here is derived from an EMBL/GenBank/DDBJ whole genome shotgun (WGS) entry which is preliminary data.</text>
</comment>
<keyword evidence="3" id="KW-0143">Chaperone</keyword>
<keyword evidence="5" id="KW-1185">Reference proteome</keyword>
<dbReference type="Pfam" id="PF07542">
    <property type="entry name" value="ATP12"/>
    <property type="match status" value="1"/>
</dbReference>
<proteinExistence type="inferred from homology"/>